<dbReference type="GO" id="GO:0090433">
    <property type="term" value="F:palmitoyl-CoA ligase activity"/>
    <property type="evidence" value="ECO:0007669"/>
    <property type="project" value="TreeGrafter"/>
</dbReference>
<dbReference type="Pfam" id="PF00501">
    <property type="entry name" value="AMP-binding"/>
    <property type="match status" value="1"/>
</dbReference>
<organism evidence="10">
    <name type="scientific">Medioppia subpectinata</name>
    <dbReference type="NCBI Taxonomy" id="1979941"/>
    <lineage>
        <taxon>Eukaryota</taxon>
        <taxon>Metazoa</taxon>
        <taxon>Ecdysozoa</taxon>
        <taxon>Arthropoda</taxon>
        <taxon>Chelicerata</taxon>
        <taxon>Arachnida</taxon>
        <taxon>Acari</taxon>
        <taxon>Acariformes</taxon>
        <taxon>Sarcoptiformes</taxon>
        <taxon>Oribatida</taxon>
        <taxon>Brachypylina</taxon>
        <taxon>Oppioidea</taxon>
        <taxon>Oppiidae</taxon>
        <taxon>Medioppia</taxon>
    </lineage>
</organism>
<evidence type="ECO:0000313" key="10">
    <source>
        <dbReference type="EMBL" id="CAD7621266.1"/>
    </source>
</evidence>
<evidence type="ECO:0000256" key="1">
    <source>
        <dbReference type="ARBA" id="ARBA00006432"/>
    </source>
</evidence>
<name>A0A7R9KE69_9ACAR</name>
<evidence type="ECO:0000256" key="8">
    <source>
        <dbReference type="SAM" id="Phobius"/>
    </source>
</evidence>
<evidence type="ECO:0000256" key="7">
    <source>
        <dbReference type="ARBA" id="ARBA00036813"/>
    </source>
</evidence>
<feature type="transmembrane region" description="Helical" evidence="8">
    <location>
        <begin position="6"/>
        <end position="31"/>
    </location>
</feature>
<feature type="domain" description="AMP-dependent synthetase/ligase" evidence="9">
    <location>
        <begin position="105"/>
        <end position="512"/>
    </location>
</feature>
<accession>A0A7R9KE69</accession>
<dbReference type="PANTHER" id="PTHR43272">
    <property type="entry name" value="LONG-CHAIN-FATTY-ACID--COA LIGASE"/>
    <property type="match status" value="1"/>
</dbReference>
<keyword evidence="2" id="KW-0436">Ligase</keyword>
<dbReference type="OrthoDB" id="1700726at2759"/>
<evidence type="ECO:0000259" key="9">
    <source>
        <dbReference type="Pfam" id="PF00501"/>
    </source>
</evidence>
<gene>
    <name evidence="10" type="ORF">OSB1V03_LOCUS1738</name>
</gene>
<comment type="similarity">
    <text evidence="1">Belongs to the ATP-dependent AMP-binding enzyme family.</text>
</comment>
<proteinExistence type="inferred from homology"/>
<reference evidence="10" key="1">
    <citation type="submission" date="2020-11" db="EMBL/GenBank/DDBJ databases">
        <authorList>
            <person name="Tran Van P."/>
        </authorList>
    </citation>
    <scope>NUCLEOTIDE SEQUENCE</scope>
</reference>
<dbReference type="SUPFAM" id="SSF56801">
    <property type="entry name" value="Acetyl-CoA synthetase-like"/>
    <property type="match status" value="1"/>
</dbReference>
<keyword evidence="11" id="KW-1185">Reference proteome</keyword>
<keyword evidence="4" id="KW-0276">Fatty acid metabolism</keyword>
<evidence type="ECO:0000256" key="4">
    <source>
        <dbReference type="ARBA" id="ARBA00022832"/>
    </source>
</evidence>
<dbReference type="GO" id="GO:0005524">
    <property type="term" value="F:ATP binding"/>
    <property type="evidence" value="ECO:0007669"/>
    <property type="project" value="UniProtKB-KW"/>
</dbReference>
<keyword evidence="4" id="KW-0443">Lipid metabolism</keyword>
<dbReference type="InterPro" id="IPR020845">
    <property type="entry name" value="AMP-binding_CS"/>
</dbReference>
<dbReference type="GO" id="GO:0005783">
    <property type="term" value="C:endoplasmic reticulum"/>
    <property type="evidence" value="ECO:0007669"/>
    <property type="project" value="TreeGrafter"/>
</dbReference>
<dbReference type="PANTHER" id="PTHR43272:SF83">
    <property type="entry name" value="ACYL-COA SYNTHETASE LONG-CHAIN, ISOFORM J"/>
    <property type="match status" value="1"/>
</dbReference>
<dbReference type="GO" id="GO:0005886">
    <property type="term" value="C:plasma membrane"/>
    <property type="evidence" value="ECO:0007669"/>
    <property type="project" value="TreeGrafter"/>
</dbReference>
<dbReference type="Proteomes" id="UP000759131">
    <property type="component" value="Unassembled WGS sequence"/>
</dbReference>
<sequence length="789" mass="87783">MLSELLANVVIKVINSLITVYTYTTLPIYYYKQKPWLTLSRSRAERAVREDPLDPGSAWRRVTPDPKVDAFEVDSVDALLEVAAKSRGKNYTIAGVKVEDGGRYFYDWFTYGDVIRRSDNIARGLKLLGIGAGDKVLIFAETRLEWLLCAFALFRLGAVVTTLFAQLGLEGIVHGIHQTQVKYAITTKQQLLKLREVLSQTPSIQKIIDMDGSTIGDHNSVEVLSLKHVEMSGKKSDIKLSETTLNKKDDLALIMYTSGTTGAPKGAMVTHGQIIAQCKSLLCIIKDELPIIKRHCYVSYLPLGHMFEFCAEIFFVGVGCRLGYASPLKLFEGAAGLAPGETPDLVALKPTIFLAVPLVLDRIRRGITEQLEGKPLAKALFASMIDYKDHWRAKGYATPITNYFLCRKARQKLGSNLTFMLVGGAPVSYETERLISLIFDVWLMQGYGGTEVCGASHCRGIKDLTFGHTGPPASGFKVRVVDWLDGGYSVRDKPNPRGEIVTNGDSVVSGYYLMDAETSDAFRYENGEKWYYTGDIGEIDRNGCFKIIDRRKDLLKLQNGEYYSLGKVEAAVKSCPFIENICVYGISTHDYLIALVIPGVTAVQTLAKKSSLDAFSFDQLCANLTIESAVLEAIRAYGLKNGLNKRELPAKVALFADEWTPDNGLLTAALKLKRSAIIAKYKTRVDHIFQSFKSFNSSLVRTHQLQKMNENVANGGAIGGDAEEKWRGGHTDYRMGDIRENGIRWPRRALRDVFPAMVALPHVCERTVAQMRAHYIAQWVTQRSSRPTQ</sequence>
<dbReference type="GO" id="GO:0005811">
    <property type="term" value="C:lipid droplet"/>
    <property type="evidence" value="ECO:0007669"/>
    <property type="project" value="TreeGrafter"/>
</dbReference>
<dbReference type="InterPro" id="IPR042099">
    <property type="entry name" value="ANL_N_sf"/>
</dbReference>
<dbReference type="PROSITE" id="PS00455">
    <property type="entry name" value="AMP_BINDING"/>
    <property type="match status" value="1"/>
</dbReference>
<evidence type="ECO:0000256" key="6">
    <source>
        <dbReference type="ARBA" id="ARBA00026121"/>
    </source>
</evidence>
<dbReference type="AlphaFoldDB" id="A0A7R9KE69"/>
<evidence type="ECO:0000256" key="2">
    <source>
        <dbReference type="ARBA" id="ARBA00022598"/>
    </source>
</evidence>
<evidence type="ECO:0000256" key="3">
    <source>
        <dbReference type="ARBA" id="ARBA00022741"/>
    </source>
</evidence>
<keyword evidence="8" id="KW-1133">Transmembrane helix</keyword>
<evidence type="ECO:0000313" key="11">
    <source>
        <dbReference type="Proteomes" id="UP000759131"/>
    </source>
</evidence>
<dbReference type="InterPro" id="IPR000873">
    <property type="entry name" value="AMP-dep_synth/lig_dom"/>
</dbReference>
<dbReference type="EMBL" id="CAJPIZ010000540">
    <property type="protein sequence ID" value="CAG2101696.1"/>
    <property type="molecule type" value="Genomic_DNA"/>
</dbReference>
<keyword evidence="8" id="KW-0472">Membrane</keyword>
<keyword evidence="5" id="KW-0067">ATP-binding</keyword>
<keyword evidence="3" id="KW-0547">Nucleotide-binding</keyword>
<dbReference type="EC" id="6.2.1.3" evidence="6"/>
<comment type="catalytic activity">
    <reaction evidence="7">
        <text>a long-chain fatty acid + ATP + CoA = a long-chain fatty acyl-CoA + AMP + diphosphate</text>
        <dbReference type="Rhea" id="RHEA:15421"/>
        <dbReference type="ChEBI" id="CHEBI:30616"/>
        <dbReference type="ChEBI" id="CHEBI:33019"/>
        <dbReference type="ChEBI" id="CHEBI:57287"/>
        <dbReference type="ChEBI" id="CHEBI:57560"/>
        <dbReference type="ChEBI" id="CHEBI:83139"/>
        <dbReference type="ChEBI" id="CHEBI:456215"/>
        <dbReference type="EC" id="6.2.1.3"/>
    </reaction>
</comment>
<protein>
    <recommendedName>
        <fullName evidence="6">long-chain-fatty-acid--CoA ligase</fullName>
        <ecNumber evidence="6">6.2.1.3</ecNumber>
    </recommendedName>
</protein>
<dbReference type="GO" id="GO:0035336">
    <property type="term" value="P:long-chain fatty-acyl-CoA metabolic process"/>
    <property type="evidence" value="ECO:0007669"/>
    <property type="project" value="TreeGrafter"/>
</dbReference>
<evidence type="ECO:0000256" key="5">
    <source>
        <dbReference type="ARBA" id="ARBA00022840"/>
    </source>
</evidence>
<keyword evidence="8" id="KW-0812">Transmembrane</keyword>
<dbReference type="EMBL" id="OC855115">
    <property type="protein sequence ID" value="CAD7621266.1"/>
    <property type="molecule type" value="Genomic_DNA"/>
</dbReference>
<dbReference type="Gene3D" id="3.40.50.12780">
    <property type="entry name" value="N-terminal domain of ligase-like"/>
    <property type="match status" value="1"/>
</dbReference>
<dbReference type="GO" id="GO:0030182">
    <property type="term" value="P:neuron differentiation"/>
    <property type="evidence" value="ECO:0007669"/>
    <property type="project" value="TreeGrafter"/>
</dbReference>